<dbReference type="Gene3D" id="3.50.4.10">
    <property type="entry name" value="Hepatocyte Growth Factor"/>
    <property type="match status" value="3"/>
</dbReference>
<dbReference type="SMART" id="SM00223">
    <property type="entry name" value="APPLE"/>
    <property type="match status" value="3"/>
</dbReference>
<feature type="chain" id="PRO_5018640873" description="Apple domain-containing protein" evidence="4">
    <location>
        <begin position="22"/>
        <end position="955"/>
    </location>
</feature>
<gene>
    <name evidence="6" type="ORF">DYB32_007980</name>
</gene>
<dbReference type="Proteomes" id="UP000285060">
    <property type="component" value="Unassembled WGS sequence"/>
</dbReference>
<keyword evidence="4" id="KW-0732">Signal</keyword>
<dbReference type="Pfam" id="PF14295">
    <property type="entry name" value="PAN_4"/>
    <property type="match status" value="4"/>
</dbReference>
<dbReference type="InterPro" id="IPR000177">
    <property type="entry name" value="Apple"/>
</dbReference>
<dbReference type="PROSITE" id="PS50948">
    <property type="entry name" value="PAN"/>
    <property type="match status" value="1"/>
</dbReference>
<proteinExistence type="predicted"/>
<dbReference type="GO" id="GO:0006508">
    <property type="term" value="P:proteolysis"/>
    <property type="evidence" value="ECO:0007669"/>
    <property type="project" value="InterPro"/>
</dbReference>
<dbReference type="CDD" id="cd01100">
    <property type="entry name" value="APPLE_Factor_XI_like"/>
    <property type="match status" value="1"/>
</dbReference>
<dbReference type="VEuPathDB" id="FungiDB:H310_05147"/>
<feature type="compositionally biased region" description="Low complexity" evidence="3">
    <location>
        <begin position="131"/>
        <end position="170"/>
    </location>
</feature>
<evidence type="ECO:0000256" key="3">
    <source>
        <dbReference type="SAM" id="MobiDB-lite"/>
    </source>
</evidence>
<feature type="domain" description="Apple" evidence="5">
    <location>
        <begin position="25"/>
        <end position="105"/>
    </location>
</feature>
<evidence type="ECO:0000313" key="7">
    <source>
        <dbReference type="Proteomes" id="UP000285060"/>
    </source>
</evidence>
<keyword evidence="7" id="KW-1185">Reference proteome</keyword>
<evidence type="ECO:0000259" key="5">
    <source>
        <dbReference type="PROSITE" id="PS50948"/>
    </source>
</evidence>
<sequence length="955" mass="102496">MPRLVLLAVAVASLLVAPVAAAPACSGIEEDTTYDDFDIMQTSQSSMEGCCADCDDTPTCTAFTWEQHSTSMNGTCHLKSSSLKQSFRAGSRSAKLVARLEKPLCGTAGDATNTPGNAGGHDVRSEPGHKAAPAAPFVSTSAPTPTSAWTPLPSSSLTPPPAQTTSAPTPVVALPNSTLAAATVTLEPTPPPRQCSNMFYDIDLPGNNLVVLERNTAALCCATCSVTSGCKAFVWMLRGNIGTCMLKSAKGTPTHYPGAIASYPMKPAPVPTPPACPVVEYDVDYRGNDILSTYRSDFRDCCGDCEDTLGCTLYVWIPVDGGICLLKNKKGRKSRFSGARAGVLPYDPPINRTSNVTSGLYAANSLSPTAFNFISGAQWIDMTTMTAVNAQVEAFEMANRARNFSHASGPVHIPLFESVLNLNVYINVTSSGECAAMASNHQQNFFTYWNDHMYCYVHMYTRATSLQMVTAADQAIVFPQDSDPAYISTVLTNVNTNADCVKACISKRNCAGVTYAGKTCTFYRPRPSQYPDVVAGWVYDPVSNVDSGGIQYSQTTMSALPARYVKESIPAVASLQACASSAKTKAYTLFGYKANTKVCVMYAPIASATKKLSLVNTPLVPVLLAGAFGSDVVSGAMTASTASDCYKLCVPSQNLCFASVFDSATKTCTYVQPSFDAASTLGWIIPKTLPDTMVTVNQVDFYVTAHQDDHELFMSAPVYNSIKTPTTKSVFVYLSAGDAGETSGWWQARETVTLAATKTWINMFGVYSPVPRVETVLMNGHHIQKISIGNAVHYFLRLSENNLGLVLNSNQRKAPMDQTAEYYIGAPAVKRVLKSILVAEATKVPKVTAHYSNYLIDTSGDHVLHVATGRITAELLNTDALFSSCVSQVPYFGYQKWLDAVNMVDPENSAQRAIWLGLGAGILSQYPRATWSDHSEALGRTYKGSLVTKTTPCAF</sequence>
<feature type="signal peptide" evidence="4">
    <location>
        <begin position="1"/>
        <end position="21"/>
    </location>
</feature>
<dbReference type="InterPro" id="IPR003609">
    <property type="entry name" value="Pan_app"/>
</dbReference>
<organism evidence="6 7">
    <name type="scientific">Aphanomyces invadans</name>
    <dbReference type="NCBI Taxonomy" id="157072"/>
    <lineage>
        <taxon>Eukaryota</taxon>
        <taxon>Sar</taxon>
        <taxon>Stramenopiles</taxon>
        <taxon>Oomycota</taxon>
        <taxon>Saprolegniomycetes</taxon>
        <taxon>Saprolegniales</taxon>
        <taxon>Verrucalvaceae</taxon>
        <taxon>Aphanomyces</taxon>
    </lineage>
</organism>
<comment type="caution">
    <text evidence="6">The sequence shown here is derived from an EMBL/GenBank/DDBJ whole genome shotgun (WGS) entry which is preliminary data.</text>
</comment>
<protein>
    <recommendedName>
        <fullName evidence="5">Apple domain-containing protein</fullName>
    </recommendedName>
</protein>
<dbReference type="EMBL" id="QUSY01001123">
    <property type="protein sequence ID" value="RHY25967.1"/>
    <property type="molecule type" value="Genomic_DNA"/>
</dbReference>
<keyword evidence="2" id="KW-1015">Disulfide bond</keyword>
<reference evidence="6 7" key="1">
    <citation type="submission" date="2018-08" db="EMBL/GenBank/DDBJ databases">
        <title>Aphanomyces genome sequencing and annotation.</title>
        <authorList>
            <person name="Minardi D."/>
            <person name="Oidtmann B."/>
            <person name="Van Der Giezen M."/>
            <person name="Studholme D.J."/>
        </authorList>
    </citation>
    <scope>NUCLEOTIDE SEQUENCE [LARGE SCALE GENOMIC DNA]</scope>
    <source>
        <strain evidence="6 7">NJM0002</strain>
    </source>
</reference>
<dbReference type="VEuPathDB" id="FungiDB:H310_05138"/>
<dbReference type="GO" id="GO:0005576">
    <property type="term" value="C:extracellular region"/>
    <property type="evidence" value="ECO:0007669"/>
    <property type="project" value="InterPro"/>
</dbReference>
<evidence type="ECO:0000256" key="1">
    <source>
        <dbReference type="ARBA" id="ARBA00022737"/>
    </source>
</evidence>
<evidence type="ECO:0000256" key="4">
    <source>
        <dbReference type="SAM" id="SignalP"/>
    </source>
</evidence>
<dbReference type="PANTHER" id="PTHR33946">
    <property type="match status" value="1"/>
</dbReference>
<feature type="region of interest" description="Disordered" evidence="3">
    <location>
        <begin position="106"/>
        <end position="170"/>
    </location>
</feature>
<dbReference type="PANTHER" id="PTHR33946:SF4">
    <property type="entry name" value="COAGULATION FACTOR XI"/>
    <property type="match status" value="1"/>
</dbReference>
<evidence type="ECO:0000313" key="6">
    <source>
        <dbReference type="EMBL" id="RHY25967.1"/>
    </source>
</evidence>
<name>A0A3R6Y3Y5_9STRA</name>
<keyword evidence="1" id="KW-0677">Repeat</keyword>
<evidence type="ECO:0000256" key="2">
    <source>
        <dbReference type="ARBA" id="ARBA00023157"/>
    </source>
</evidence>
<accession>A0A3R6Y3Y5</accession>
<dbReference type="AlphaFoldDB" id="A0A3R6Y3Y5"/>